<dbReference type="InterPro" id="IPR038344">
    <property type="entry name" value="EF-G_N_sf"/>
</dbReference>
<organism evidence="3 4">
    <name type="scientific">Rossellomorea vietnamensis</name>
    <dbReference type="NCBI Taxonomy" id="218284"/>
    <lineage>
        <taxon>Bacteria</taxon>
        <taxon>Bacillati</taxon>
        <taxon>Bacillota</taxon>
        <taxon>Bacilli</taxon>
        <taxon>Bacillales</taxon>
        <taxon>Bacillaceae</taxon>
        <taxon>Rossellomorea</taxon>
    </lineage>
</organism>
<dbReference type="Proteomes" id="UP000322267">
    <property type="component" value="Unassembled WGS sequence"/>
</dbReference>
<evidence type="ECO:0000259" key="2">
    <source>
        <dbReference type="Pfam" id="PF16571"/>
    </source>
</evidence>
<dbReference type="Gene3D" id="1.20.1280.250">
    <property type="match status" value="1"/>
</dbReference>
<proteinExistence type="predicted"/>
<feature type="domain" description="Elongation factor G-binding protein N-terminal" evidence="1">
    <location>
        <begin position="4"/>
        <end position="85"/>
    </location>
</feature>
<keyword evidence="3" id="KW-0251">Elongation factor</keyword>
<evidence type="ECO:0000313" key="3">
    <source>
        <dbReference type="EMBL" id="TYS14877.1"/>
    </source>
</evidence>
<protein>
    <submittedName>
        <fullName evidence="3">Elongation factor G-binding protein</fullName>
    </submittedName>
</protein>
<dbReference type="CDD" id="cd16342">
    <property type="entry name" value="FusC_FusB"/>
    <property type="match status" value="1"/>
</dbReference>
<dbReference type="InterPro" id="IPR032330">
    <property type="entry name" value="EF-G-binding_C"/>
</dbReference>
<reference evidence="3 4" key="1">
    <citation type="submission" date="2019-08" db="EMBL/GenBank/DDBJ databases">
        <title>Bacillus genomes from the desert of Cuatro Cienegas, Coahuila.</title>
        <authorList>
            <person name="Olmedo-Alvarez G."/>
        </authorList>
    </citation>
    <scope>NUCLEOTIDE SEQUENCE [LARGE SCALE GENOMIC DNA]</scope>
    <source>
        <strain evidence="3 4">CH34_1T</strain>
    </source>
</reference>
<gene>
    <name evidence="3" type="ORF">FZC78_17610</name>
</gene>
<sequence>MKPFIRNDQFNFIKAQTKVLINGHVNANDPGVMKALKAVTLEKVLSLVPAPSEKEHDLLSSIVFIKDKQDAEVYLAKLKPFVIPFREVSDKTLQKLFPKVKKLKLPDLENVDLREVTYLGWNDIGQERKYLVTEDNGKLSGMRGTFKNHSQKGVCTICNSIREIGMFITESKAAANGTYRNRGNYICQDSQACNRSLQSEEKLTAFIQHLQNR</sequence>
<dbReference type="AlphaFoldDB" id="A0A5D4NL98"/>
<dbReference type="Pfam" id="PF16571">
    <property type="entry name" value="FBP_C"/>
    <property type="match status" value="1"/>
</dbReference>
<comment type="caution">
    <text evidence="3">The sequence shown here is derived from an EMBL/GenBank/DDBJ whole genome shotgun (WGS) entry which is preliminary data.</text>
</comment>
<keyword evidence="3" id="KW-0648">Protein biosynthesis</keyword>
<dbReference type="GO" id="GO:0003746">
    <property type="term" value="F:translation elongation factor activity"/>
    <property type="evidence" value="ECO:0007669"/>
    <property type="project" value="UniProtKB-KW"/>
</dbReference>
<accession>A0A5D4NL98</accession>
<evidence type="ECO:0000313" key="4">
    <source>
        <dbReference type="Proteomes" id="UP000322267"/>
    </source>
</evidence>
<evidence type="ECO:0000259" key="1">
    <source>
        <dbReference type="Pfam" id="PF07299"/>
    </source>
</evidence>
<name>A0A5D4NL98_9BACI</name>
<feature type="domain" description="Elongation factor G-binding protein C-terminal treble-clef zinc-finger" evidence="2">
    <location>
        <begin position="100"/>
        <end position="202"/>
    </location>
</feature>
<dbReference type="InterPro" id="IPR010841">
    <property type="entry name" value="EF-G-binding_N"/>
</dbReference>
<dbReference type="OrthoDB" id="1891078at2"/>
<dbReference type="Pfam" id="PF07299">
    <property type="entry name" value="EF-G-binding_N"/>
    <property type="match status" value="1"/>
</dbReference>
<dbReference type="EMBL" id="VTEI01000011">
    <property type="protein sequence ID" value="TYS14877.1"/>
    <property type="molecule type" value="Genomic_DNA"/>
</dbReference>